<dbReference type="VEuPathDB" id="CryptoDB:Cvel_9083"/>
<accession>A0A0G4HWS2</accession>
<dbReference type="PANTHER" id="PTHR24113">
    <property type="entry name" value="RAN GTPASE-ACTIVATING PROTEIN 1"/>
    <property type="match status" value="1"/>
</dbReference>
<reference evidence="1" key="1">
    <citation type="submission" date="2014-11" db="EMBL/GenBank/DDBJ databases">
        <authorList>
            <person name="Otto D Thomas"/>
            <person name="Naeem Raeece"/>
        </authorList>
    </citation>
    <scope>NUCLEOTIDE SEQUENCE</scope>
</reference>
<dbReference type="GO" id="GO:0048471">
    <property type="term" value="C:perinuclear region of cytoplasm"/>
    <property type="evidence" value="ECO:0007669"/>
    <property type="project" value="TreeGrafter"/>
</dbReference>
<dbReference type="GO" id="GO:0005829">
    <property type="term" value="C:cytosol"/>
    <property type="evidence" value="ECO:0007669"/>
    <property type="project" value="TreeGrafter"/>
</dbReference>
<proteinExistence type="predicted"/>
<dbReference type="GO" id="GO:0031267">
    <property type="term" value="F:small GTPase binding"/>
    <property type="evidence" value="ECO:0007669"/>
    <property type="project" value="TreeGrafter"/>
</dbReference>
<sequence>MERLEVRDKSLFVILKRSGLSAENKESWNVSVDPPRLIDISDTLGLSAKKIFFFLEWLPDSVEEVKLGNLLGVPGFRALAAEIREGNAAFLRVLDLERTGSGGLKGEGFRDVWKTIKEKGLKVEELNLSGNAPPFELFHHDSWAEQAEIDAQSSLGELCDSVLSVSSLPCLRVLRLRACALSEFQMQQIVSRMVEEQLPNLETLDLGENDFPSLSGLASALRKNSTPHLRNLNLVKTNGGGWFASGITDFLSALRAEEGPSLEHVKINFGHLMNEEDLRALGGGLCPSVRTLGLHCPQAAKAVTFLRALVESSGKGEKEERFEVLDVTVHCLIGVGHDAEAECLCECLRLLGKGIQEGQLGFLRKVKIERRQDWRVPAVGASEGSFEEAKSVFFSALNAGQSLGLSELSLPSFHLSDEEMVLLGAAVQSGSLSRLRELSLPSNDDAGCFGREGIEALWKAVVGSEKGLPVLETVELTRTRADEGVKCLGSALLSGKLPNLSSLHLNSSYLNDEGVEGLTDAVRKGMFLNVTFLNFISNGEVTEGAWREFLHAIRQSERGLPKLKHLNLYGTTARDAGGPLAAALGCGKLPSLQNVGVGFEAFAPDEEGVGDLSELVRGGNFPPHIQMLSFRLRHGNRIDVDRLIRSIGESEIGLPPFLRVLTLSGARVGEEALASLAASAVGGCGGKFSQLEGLDLSDCSLDDNRLRLLGQVFSAHGGPRLNRLVLGRNRISIEGFKAFIHVLRPGCLPKLTDLFIAPQEGVVGEEGESALVIQAQKIVKRAKGKC</sequence>
<dbReference type="InterPro" id="IPR027038">
    <property type="entry name" value="RanGap"/>
</dbReference>
<dbReference type="EMBL" id="CDMZ01004178">
    <property type="protein sequence ID" value="CEM48891.1"/>
    <property type="molecule type" value="Genomic_DNA"/>
</dbReference>
<dbReference type="GO" id="GO:0005634">
    <property type="term" value="C:nucleus"/>
    <property type="evidence" value="ECO:0007669"/>
    <property type="project" value="TreeGrafter"/>
</dbReference>
<dbReference type="InterPro" id="IPR001611">
    <property type="entry name" value="Leu-rich_rpt"/>
</dbReference>
<dbReference type="Gene3D" id="3.80.10.10">
    <property type="entry name" value="Ribonuclease Inhibitor"/>
    <property type="match status" value="3"/>
</dbReference>
<name>A0A0G4HWS2_9ALVE</name>
<dbReference type="PANTHER" id="PTHR24113:SF15">
    <property type="entry name" value="NACHT DOMAIN-CONTAINING PROTEIN"/>
    <property type="match status" value="1"/>
</dbReference>
<dbReference type="SMART" id="SM00368">
    <property type="entry name" value="LRR_RI"/>
    <property type="match status" value="6"/>
</dbReference>
<gene>
    <name evidence="1" type="ORF">Cvel_9083</name>
</gene>
<dbReference type="PhylomeDB" id="A0A0G4HWS2"/>
<dbReference type="SUPFAM" id="SSF52047">
    <property type="entry name" value="RNI-like"/>
    <property type="match status" value="2"/>
</dbReference>
<dbReference type="GO" id="GO:0006913">
    <property type="term" value="P:nucleocytoplasmic transport"/>
    <property type="evidence" value="ECO:0007669"/>
    <property type="project" value="TreeGrafter"/>
</dbReference>
<dbReference type="InterPro" id="IPR032675">
    <property type="entry name" value="LRR_dom_sf"/>
</dbReference>
<dbReference type="GO" id="GO:0005096">
    <property type="term" value="F:GTPase activator activity"/>
    <property type="evidence" value="ECO:0007669"/>
    <property type="project" value="InterPro"/>
</dbReference>
<organism evidence="1">
    <name type="scientific">Chromera velia CCMP2878</name>
    <dbReference type="NCBI Taxonomy" id="1169474"/>
    <lineage>
        <taxon>Eukaryota</taxon>
        <taxon>Sar</taxon>
        <taxon>Alveolata</taxon>
        <taxon>Colpodellida</taxon>
        <taxon>Chromeraceae</taxon>
        <taxon>Chromera</taxon>
    </lineage>
</organism>
<protein>
    <submittedName>
        <fullName evidence="1">Uncharacterized protein</fullName>
    </submittedName>
</protein>
<dbReference type="AlphaFoldDB" id="A0A0G4HWS2"/>
<dbReference type="PROSITE" id="PS51450">
    <property type="entry name" value="LRR"/>
    <property type="match status" value="1"/>
</dbReference>
<evidence type="ECO:0000313" key="1">
    <source>
        <dbReference type="EMBL" id="CEM48891.1"/>
    </source>
</evidence>